<keyword evidence="2" id="KW-1185">Reference proteome</keyword>
<dbReference type="RefSeq" id="XP_002132309.2">
    <property type="nucleotide sequence ID" value="XM_002132273.3"/>
</dbReference>
<proteinExistence type="predicted"/>
<sequence>MGTVFWICWFFLLSMSKDVRTERNFRFVLDEIIVSSCDPDFIETFEFQISQINNRSYVDSQMVLKRTVDWVGAHATLDFAKENSKKMRLYDVQVDACLFLGDRHRNRLFSMYAKGLKKHSNLSCPFKANFNYTMEKMYVDEEEFPSFVPFGSFRSVVEYLHNDGIGARTVTRGRFIPRT</sequence>
<name>A0A6I8UWX9_DROPS</name>
<dbReference type="Pfam" id="PF06477">
    <property type="entry name" value="DUF1091"/>
    <property type="match status" value="1"/>
</dbReference>
<dbReference type="InParanoid" id="A0A6I8UWX9"/>
<evidence type="ECO:0000313" key="3">
    <source>
        <dbReference type="RefSeq" id="XP_002132309.2"/>
    </source>
</evidence>
<feature type="chain" id="PRO_5026051377" evidence="1">
    <location>
        <begin position="22"/>
        <end position="179"/>
    </location>
</feature>
<gene>
    <name evidence="3" type="primary">LOC6903430</name>
</gene>
<evidence type="ECO:0000256" key="1">
    <source>
        <dbReference type="SAM" id="SignalP"/>
    </source>
</evidence>
<dbReference type="PANTHER" id="PTHR20898:SF0">
    <property type="entry name" value="DAEDALUS ON 3-RELATED"/>
    <property type="match status" value="1"/>
</dbReference>
<reference evidence="3" key="1">
    <citation type="submission" date="2025-08" db="UniProtKB">
        <authorList>
            <consortium name="RefSeq"/>
        </authorList>
    </citation>
    <scope>IDENTIFICATION</scope>
    <source>
        <strain evidence="3">MV-25-SWS-2005</strain>
        <tissue evidence="3">Whole body</tissue>
    </source>
</reference>
<dbReference type="Proteomes" id="UP000001819">
    <property type="component" value="Chromosome 4"/>
</dbReference>
<dbReference type="KEGG" id="dpo:6903430"/>
<keyword evidence="1" id="KW-0732">Signal</keyword>
<dbReference type="AlphaFoldDB" id="A0A6I8UWX9"/>
<evidence type="ECO:0000313" key="2">
    <source>
        <dbReference type="Proteomes" id="UP000001819"/>
    </source>
</evidence>
<dbReference type="SMART" id="SM00697">
    <property type="entry name" value="DM8"/>
    <property type="match status" value="1"/>
</dbReference>
<protein>
    <submittedName>
        <fullName evidence="3">Uncharacterized protein</fullName>
    </submittedName>
</protein>
<feature type="signal peptide" evidence="1">
    <location>
        <begin position="1"/>
        <end position="21"/>
    </location>
</feature>
<organism evidence="2 3">
    <name type="scientific">Drosophila pseudoobscura pseudoobscura</name>
    <name type="common">Fruit fly</name>
    <dbReference type="NCBI Taxonomy" id="46245"/>
    <lineage>
        <taxon>Eukaryota</taxon>
        <taxon>Metazoa</taxon>
        <taxon>Ecdysozoa</taxon>
        <taxon>Arthropoda</taxon>
        <taxon>Hexapoda</taxon>
        <taxon>Insecta</taxon>
        <taxon>Pterygota</taxon>
        <taxon>Neoptera</taxon>
        <taxon>Endopterygota</taxon>
        <taxon>Diptera</taxon>
        <taxon>Brachycera</taxon>
        <taxon>Muscomorpha</taxon>
        <taxon>Ephydroidea</taxon>
        <taxon>Drosophilidae</taxon>
        <taxon>Drosophila</taxon>
        <taxon>Sophophora</taxon>
    </lineage>
</organism>
<accession>A0A6I8UWX9</accession>
<dbReference type="PANTHER" id="PTHR20898">
    <property type="entry name" value="DAEDALUS ON 3-RELATED-RELATED"/>
    <property type="match status" value="1"/>
</dbReference>
<dbReference type="InterPro" id="IPR010512">
    <property type="entry name" value="DUF1091"/>
</dbReference>